<keyword evidence="1" id="KW-0472">Membrane</keyword>
<evidence type="ECO:0000313" key="3">
    <source>
        <dbReference type="Proteomes" id="UP000539985"/>
    </source>
</evidence>
<organism evidence="2 3">
    <name type="scientific">Pseudomonas gingeri</name>
    <dbReference type="NCBI Taxonomy" id="117681"/>
    <lineage>
        <taxon>Bacteria</taxon>
        <taxon>Pseudomonadati</taxon>
        <taxon>Pseudomonadota</taxon>
        <taxon>Gammaproteobacteria</taxon>
        <taxon>Pseudomonadales</taxon>
        <taxon>Pseudomonadaceae</taxon>
        <taxon>Pseudomonas</taxon>
    </lineage>
</organism>
<proteinExistence type="predicted"/>
<keyword evidence="1" id="KW-0812">Transmembrane</keyword>
<dbReference type="RefSeq" id="WP_177100255.1">
    <property type="nucleotide sequence ID" value="NZ_JACAQB010000003.1"/>
</dbReference>
<name>A0A7Y7X8E4_9PSED</name>
<accession>A0A7Y7X8E4</accession>
<feature type="transmembrane region" description="Helical" evidence="1">
    <location>
        <begin position="50"/>
        <end position="73"/>
    </location>
</feature>
<keyword evidence="1" id="KW-1133">Transmembrane helix</keyword>
<sequence>MRTLADLFVGKNNNLTFIRLMAALSVFYGHTPAIVVGVPADLVTKTTGYAYIDGVAIDLFFLISAFLVTASILCNGLMRNHALFNTVFFVLFIVLWNNNSSLPDAIHSTSSTRNFLVASTIALLCGITSWHLVEKRARRLKKSSSGNLKLQYSTPT</sequence>
<feature type="transmembrane region" description="Helical" evidence="1">
    <location>
        <begin position="80"/>
        <end position="96"/>
    </location>
</feature>
<comment type="caution">
    <text evidence="2">The sequence shown here is derived from an EMBL/GenBank/DDBJ whole genome shotgun (WGS) entry which is preliminary data.</text>
</comment>
<feature type="transmembrane region" description="Helical" evidence="1">
    <location>
        <begin position="116"/>
        <end position="133"/>
    </location>
</feature>
<gene>
    <name evidence="2" type="ORF">HX882_04655</name>
</gene>
<dbReference type="EMBL" id="JACAQB010000003">
    <property type="protein sequence ID" value="NWB95183.1"/>
    <property type="molecule type" value="Genomic_DNA"/>
</dbReference>
<protein>
    <recommendedName>
        <fullName evidence="4">Acyltransferase 3 domain-containing protein</fullName>
    </recommendedName>
</protein>
<feature type="transmembrane region" description="Helical" evidence="1">
    <location>
        <begin position="20"/>
        <end position="38"/>
    </location>
</feature>
<dbReference type="Proteomes" id="UP000539985">
    <property type="component" value="Unassembled WGS sequence"/>
</dbReference>
<reference evidence="2 3" key="1">
    <citation type="submission" date="2020-04" db="EMBL/GenBank/DDBJ databases">
        <title>Molecular characterization of pseudomonads from Agaricus bisporus reveal novel blotch 2 pathogens in Western Europe.</title>
        <authorList>
            <person name="Taparia T."/>
            <person name="Krijger M."/>
            <person name="Haynes E."/>
            <person name="Elpinstone J.G."/>
            <person name="Noble R."/>
            <person name="Van Der Wolf J."/>
        </authorList>
    </citation>
    <scope>NUCLEOTIDE SEQUENCE [LARGE SCALE GENOMIC DNA]</scope>
    <source>
        <strain evidence="2 3">H7001</strain>
    </source>
</reference>
<evidence type="ECO:0008006" key="4">
    <source>
        <dbReference type="Google" id="ProtNLM"/>
    </source>
</evidence>
<dbReference type="AlphaFoldDB" id="A0A7Y7X8E4"/>
<evidence type="ECO:0000313" key="2">
    <source>
        <dbReference type="EMBL" id="NWB95183.1"/>
    </source>
</evidence>
<evidence type="ECO:0000256" key="1">
    <source>
        <dbReference type="SAM" id="Phobius"/>
    </source>
</evidence>